<keyword evidence="2" id="KW-0614">Plasmid</keyword>
<dbReference type="EMBL" id="CP001350">
    <property type="protein sequence ID" value="ACL62804.1"/>
    <property type="molecule type" value="Genomic_DNA"/>
</dbReference>
<feature type="domain" description="Dienelactone hydrolase" evidence="1">
    <location>
        <begin position="27"/>
        <end position="159"/>
    </location>
</feature>
<proteinExistence type="predicted"/>
<name>B8IWL4_METNO</name>
<dbReference type="OrthoDB" id="9782215at2"/>
<dbReference type="GO" id="GO:0016787">
    <property type="term" value="F:hydrolase activity"/>
    <property type="evidence" value="ECO:0007669"/>
    <property type="project" value="UniProtKB-KW"/>
</dbReference>
<keyword evidence="2" id="KW-0378">Hydrolase</keyword>
<dbReference type="InterPro" id="IPR002925">
    <property type="entry name" value="Dienelactn_hydro"/>
</dbReference>
<evidence type="ECO:0000259" key="1">
    <source>
        <dbReference type="Pfam" id="PF01738"/>
    </source>
</evidence>
<dbReference type="KEGG" id="mno:Mnod_8749"/>
<dbReference type="Gene3D" id="3.40.50.1820">
    <property type="entry name" value="alpha/beta hydrolase"/>
    <property type="match status" value="1"/>
</dbReference>
<keyword evidence="3" id="KW-1185">Reference proteome</keyword>
<dbReference type="InterPro" id="IPR029058">
    <property type="entry name" value="AB_hydrolase_fold"/>
</dbReference>
<geneLocation type="plasmid" evidence="2 3">
    <name>pMNOD01</name>
</geneLocation>
<dbReference type="AlphaFoldDB" id="B8IWL4"/>
<gene>
    <name evidence="2" type="ordered locus">Mnod_8749</name>
</gene>
<sequence>MPTLPDFTTFAFTHAGRERTIYRKGEGPPVLIMHEVPGISAEVVRFARRVVDAGFTVFMPRLFGPVGVKTTPVNRVAELLRICISREFQVLAENRSSPIADWLRALARHIHDEMDGRGIGVVGMCVTGNFALTLTLDPWVLAPVMGHPSLPLPITRAKAAAVHVTPETFANARRRTTEEGLKVLGVRFHGDMLFCRAARFETLRRELGDGFEGIELPAASAKPQFEPPHSVLTIGLIDREGEPTHEAVERVLRFLSERLH</sequence>
<dbReference type="RefSeq" id="WP_015934333.1">
    <property type="nucleotide sequence ID" value="NC_011892.1"/>
</dbReference>
<protein>
    <submittedName>
        <fullName evidence="2">Putative dienelactone hydrolase</fullName>
    </submittedName>
</protein>
<accession>B8IWL4</accession>
<reference evidence="3" key="1">
    <citation type="submission" date="2009-01" db="EMBL/GenBank/DDBJ databases">
        <title>Complete sequence of plasmid 1 of Methylobacterium nodulans ORS 2060.</title>
        <authorList>
            <consortium name="US DOE Joint Genome Institute"/>
            <person name="Lucas S."/>
            <person name="Copeland A."/>
            <person name="Lapidus A."/>
            <person name="Glavina del Rio T."/>
            <person name="Dalin E."/>
            <person name="Tice H."/>
            <person name="Bruce D."/>
            <person name="Goodwin L."/>
            <person name="Pitluck S."/>
            <person name="Sims D."/>
            <person name="Brettin T."/>
            <person name="Detter J.C."/>
            <person name="Han C."/>
            <person name="Larimer F."/>
            <person name="Land M."/>
            <person name="Hauser L."/>
            <person name="Kyrpides N."/>
            <person name="Ivanova N."/>
            <person name="Marx C.J."/>
            <person name="Richardson P."/>
        </authorList>
    </citation>
    <scope>NUCLEOTIDE SEQUENCE [LARGE SCALE GENOMIC DNA]</scope>
    <source>
        <strain evidence="3">LMG 21967 / CNCM I-2342 / ORS 2060</strain>
        <plasmid evidence="3">Plasmid pMNOD01</plasmid>
    </source>
</reference>
<evidence type="ECO:0000313" key="3">
    <source>
        <dbReference type="Proteomes" id="UP000008207"/>
    </source>
</evidence>
<dbReference type="Pfam" id="PF01738">
    <property type="entry name" value="DLH"/>
    <property type="match status" value="1"/>
</dbReference>
<evidence type="ECO:0000313" key="2">
    <source>
        <dbReference type="EMBL" id="ACL62804.1"/>
    </source>
</evidence>
<dbReference type="HOGENOM" id="CLU_086313_0_0_5"/>
<dbReference type="Proteomes" id="UP000008207">
    <property type="component" value="Plasmid pMNOD01"/>
</dbReference>
<organism evidence="2 3">
    <name type="scientific">Methylobacterium nodulans (strain LMG 21967 / CNCM I-2342 / ORS 2060)</name>
    <dbReference type="NCBI Taxonomy" id="460265"/>
    <lineage>
        <taxon>Bacteria</taxon>
        <taxon>Pseudomonadati</taxon>
        <taxon>Pseudomonadota</taxon>
        <taxon>Alphaproteobacteria</taxon>
        <taxon>Hyphomicrobiales</taxon>
        <taxon>Methylobacteriaceae</taxon>
        <taxon>Methylobacterium</taxon>
    </lineage>
</organism>
<dbReference type="SUPFAM" id="SSF53474">
    <property type="entry name" value="alpha/beta-Hydrolases"/>
    <property type="match status" value="1"/>
</dbReference>